<feature type="compositionally biased region" description="Polar residues" evidence="1">
    <location>
        <begin position="218"/>
        <end position="231"/>
    </location>
</feature>
<dbReference type="RefSeq" id="WP_344084614.1">
    <property type="nucleotide sequence ID" value="NZ_BAAAHB010000002.1"/>
</dbReference>
<evidence type="ECO:0000259" key="3">
    <source>
        <dbReference type="Pfam" id="PF14016"/>
    </source>
</evidence>
<dbReference type="InterPro" id="IPR025326">
    <property type="entry name" value="DUF4232"/>
</dbReference>
<evidence type="ECO:0000313" key="4">
    <source>
        <dbReference type="EMBL" id="GAA0445083.1"/>
    </source>
</evidence>
<evidence type="ECO:0000256" key="1">
    <source>
        <dbReference type="SAM" id="MobiDB-lite"/>
    </source>
</evidence>
<name>A0ABN0ZEF8_9ACTN</name>
<sequence>MRPAVLLTVCTVTAGALLVAGCGSQNAASSPRAASGSPTCAPRPPADGTASGPKRDQVVLLDQGCGASPSARTEFQVTNTETEPLTYTITFTFLDNSGRAMDNTRQTVANVAPGRTVQRTVEPGRGEGGRVRITQVRAVPADEAPATSAECPRSGMRVTADDGDAAMGLRAVGLHLTNCGTGVVRVNGYPSLQLLDETRKPVTGVRILDGTAEISTGGPDTSPSPVTLQPGESASASLMWRNTTMSGTPVNAPYVRVKATPGAPPVVVTPELDLGTTGKLGVSPWSKDKPRTR</sequence>
<reference evidence="4 5" key="1">
    <citation type="journal article" date="2019" name="Int. J. Syst. Evol. Microbiol.">
        <title>The Global Catalogue of Microorganisms (GCM) 10K type strain sequencing project: providing services to taxonomists for standard genome sequencing and annotation.</title>
        <authorList>
            <consortium name="The Broad Institute Genomics Platform"/>
            <consortium name="The Broad Institute Genome Sequencing Center for Infectious Disease"/>
            <person name="Wu L."/>
            <person name="Ma J."/>
        </authorList>
    </citation>
    <scope>NUCLEOTIDE SEQUENCE [LARGE SCALE GENOMIC DNA]</scope>
    <source>
        <strain evidence="4 5">JCM 10649</strain>
    </source>
</reference>
<keyword evidence="2" id="KW-0732">Signal</keyword>
<gene>
    <name evidence="4" type="ORF">GCM10009544_04820</name>
</gene>
<accession>A0ABN0ZEF8</accession>
<keyword evidence="5" id="KW-1185">Reference proteome</keyword>
<feature type="compositionally biased region" description="Low complexity" evidence="1">
    <location>
        <begin position="27"/>
        <end position="38"/>
    </location>
</feature>
<feature type="region of interest" description="Disordered" evidence="1">
    <location>
        <begin position="268"/>
        <end position="293"/>
    </location>
</feature>
<dbReference type="Pfam" id="PF14016">
    <property type="entry name" value="DUF4232"/>
    <property type="match status" value="1"/>
</dbReference>
<feature type="domain" description="DUF4232" evidence="3">
    <location>
        <begin position="151"/>
        <end position="285"/>
    </location>
</feature>
<feature type="signal peptide" evidence="2">
    <location>
        <begin position="1"/>
        <end position="27"/>
    </location>
</feature>
<proteinExistence type="predicted"/>
<evidence type="ECO:0000256" key="2">
    <source>
        <dbReference type="SAM" id="SignalP"/>
    </source>
</evidence>
<comment type="caution">
    <text evidence="4">The sequence shown here is derived from an EMBL/GenBank/DDBJ whole genome shotgun (WGS) entry which is preliminary data.</text>
</comment>
<evidence type="ECO:0000313" key="5">
    <source>
        <dbReference type="Proteomes" id="UP001499895"/>
    </source>
</evidence>
<feature type="region of interest" description="Disordered" evidence="1">
    <location>
        <begin position="212"/>
        <end position="231"/>
    </location>
</feature>
<protein>
    <submittedName>
        <fullName evidence="4">DUF4232 domain-containing protein</fullName>
    </submittedName>
</protein>
<dbReference type="Proteomes" id="UP001499895">
    <property type="component" value="Unassembled WGS sequence"/>
</dbReference>
<dbReference type="EMBL" id="BAAAHB010000002">
    <property type="protein sequence ID" value="GAA0445083.1"/>
    <property type="molecule type" value="Genomic_DNA"/>
</dbReference>
<organism evidence="4 5">
    <name type="scientific">Streptomyces stramineus</name>
    <dbReference type="NCBI Taxonomy" id="173861"/>
    <lineage>
        <taxon>Bacteria</taxon>
        <taxon>Bacillati</taxon>
        <taxon>Actinomycetota</taxon>
        <taxon>Actinomycetes</taxon>
        <taxon>Kitasatosporales</taxon>
        <taxon>Streptomycetaceae</taxon>
        <taxon>Streptomyces</taxon>
    </lineage>
</organism>
<feature type="chain" id="PRO_5047276817" evidence="2">
    <location>
        <begin position="28"/>
        <end position="293"/>
    </location>
</feature>
<feature type="region of interest" description="Disordered" evidence="1">
    <location>
        <begin position="27"/>
        <end position="54"/>
    </location>
</feature>
<dbReference type="PROSITE" id="PS51257">
    <property type="entry name" value="PROKAR_LIPOPROTEIN"/>
    <property type="match status" value="1"/>
</dbReference>